<feature type="domain" description="Bacterial repeat" evidence="1">
    <location>
        <begin position="33"/>
        <end position="98"/>
    </location>
</feature>
<dbReference type="Proteomes" id="UP000426444">
    <property type="component" value="Chromosome"/>
</dbReference>
<dbReference type="EMBL" id="CP046457">
    <property type="protein sequence ID" value="QGT98628.1"/>
    <property type="molecule type" value="Genomic_DNA"/>
</dbReference>
<dbReference type="OrthoDB" id="3171482at2"/>
<name>A0A6I6DDC5_9FIRM</name>
<accession>A0A6I6DDC5</accession>
<evidence type="ECO:0000259" key="1">
    <source>
        <dbReference type="Pfam" id="PF18998"/>
    </source>
</evidence>
<gene>
    <name evidence="2" type="ORF">SYNTR_0035</name>
</gene>
<keyword evidence="3" id="KW-1185">Reference proteome</keyword>
<dbReference type="KEGG" id="salq:SYNTR_0035"/>
<dbReference type="InterPro" id="IPR044060">
    <property type="entry name" value="Bacterial_rp_domain"/>
</dbReference>
<sequence>MSKIKMLIYSGFILIIILSAIFTAGCTADYNITLEAKPEKAGKLTGEGTYKEGQKATLTAEAEEGYEFVMWTANGEKVSTDKTFQLMVEGDKKLNAIFYPYGFQEEVLKLSEEAFSVYLGYGNPSIFTSSAKQELEKGNLNIDYPAVNNFRDDIEIDLDMEFKNEEKIEVKALIKYPHIDENKFDKFKEKITEKIISKANEGTINLSEVYSQVLKDQSLSSKETSKNMTIKKVEDELQVINMDPPGEILLSFDEFYQYAVADQIDEVLVNIDKDNVFGGDGVKEAATARFSGIQINIVGPAIDPNYLLNETSIILADTSIIPLNTIWEQLVQQVDYEPFLNFGPENYFNRIEFRKVPDHDKKSIYLTRPYAVLTMDSVIGYVDEEMKKINLFNKISGPGNMVSDFFWAPNGDFLAYSYTESGSGFVNLDVYDIKEDKVIQITNLNDFKEHYDIKHGFIGKFSNFKWSETGNIFYFNVKEVDYSNGEEDTAKESISWRFNVEDKKLKVNG</sequence>
<dbReference type="Pfam" id="PF18998">
    <property type="entry name" value="Flg_new_2"/>
    <property type="match status" value="1"/>
</dbReference>
<protein>
    <recommendedName>
        <fullName evidence="1">Bacterial repeat domain-containing protein</fullName>
    </recommendedName>
</protein>
<dbReference type="AlphaFoldDB" id="A0A6I6DDC5"/>
<reference evidence="3" key="1">
    <citation type="journal article" date="2019" name="Microbiology">
        <title>Complete Genome Sequence of an Uncultured Bacterium of the Candidate Phylum Bipolaricaulota.</title>
        <authorList>
            <person name="Kadnikov V.V."/>
            <person name="Mardanov A.V."/>
            <person name="Beletsky A.V."/>
            <person name="Frank Y.A."/>
            <person name="Karnachuk O.V."/>
            <person name="Ravin N.V."/>
        </authorList>
    </citation>
    <scope>NUCLEOTIDE SEQUENCE [LARGE SCALE GENOMIC DNA]</scope>
</reference>
<proteinExistence type="predicted"/>
<dbReference type="PROSITE" id="PS51257">
    <property type="entry name" value="PROKAR_LIPOPROTEIN"/>
    <property type="match status" value="1"/>
</dbReference>
<dbReference type="SUPFAM" id="SSF50993">
    <property type="entry name" value="Peptidase/esterase 'gauge' domain"/>
    <property type="match status" value="1"/>
</dbReference>
<organism evidence="2 3">
    <name type="scientific">Candidatus Syntrophocurvum alkaliphilum</name>
    <dbReference type="NCBI Taxonomy" id="2293317"/>
    <lineage>
        <taxon>Bacteria</taxon>
        <taxon>Bacillati</taxon>
        <taxon>Bacillota</taxon>
        <taxon>Clostridia</taxon>
        <taxon>Eubacteriales</taxon>
        <taxon>Syntrophomonadaceae</taxon>
        <taxon>Candidatus Syntrophocurvum</taxon>
    </lineage>
</organism>
<evidence type="ECO:0000313" key="3">
    <source>
        <dbReference type="Proteomes" id="UP000426444"/>
    </source>
</evidence>
<evidence type="ECO:0000313" key="2">
    <source>
        <dbReference type="EMBL" id="QGT98628.1"/>
    </source>
</evidence>
<dbReference type="RefSeq" id="WP_156202602.1">
    <property type="nucleotide sequence ID" value="NZ_CP046457.1"/>
</dbReference>